<dbReference type="RefSeq" id="WP_035593474.1">
    <property type="nucleotide sequence ID" value="NZ_ARYM01000001.1"/>
</dbReference>
<feature type="domain" description="Type II secretion system protein GspF" evidence="8">
    <location>
        <begin position="266"/>
        <end position="388"/>
    </location>
</feature>
<evidence type="ECO:0000256" key="4">
    <source>
        <dbReference type="ARBA" id="ARBA00022692"/>
    </source>
</evidence>
<protein>
    <submittedName>
        <fullName evidence="9">Type II secretion system protein</fullName>
    </submittedName>
</protein>
<evidence type="ECO:0000256" key="1">
    <source>
        <dbReference type="ARBA" id="ARBA00004651"/>
    </source>
</evidence>
<name>A0A062VQQ7_9PROT</name>
<dbReference type="OrthoDB" id="7628664at2"/>
<feature type="transmembrane region" description="Helical" evidence="7">
    <location>
        <begin position="211"/>
        <end position="233"/>
    </location>
</feature>
<dbReference type="eggNOG" id="COG1459">
    <property type="taxonomic scope" value="Bacteria"/>
</dbReference>
<dbReference type="PRINTS" id="PR00812">
    <property type="entry name" value="BCTERIALGSPF"/>
</dbReference>
<keyword evidence="10" id="KW-1185">Reference proteome</keyword>
<evidence type="ECO:0000256" key="7">
    <source>
        <dbReference type="SAM" id="Phobius"/>
    </source>
</evidence>
<organism evidence="9 10">
    <name type="scientific">Hyphomonas polymorpha PS728</name>
    <dbReference type="NCBI Taxonomy" id="1280954"/>
    <lineage>
        <taxon>Bacteria</taxon>
        <taxon>Pseudomonadati</taxon>
        <taxon>Pseudomonadota</taxon>
        <taxon>Alphaproteobacteria</taxon>
        <taxon>Hyphomonadales</taxon>
        <taxon>Hyphomonadaceae</taxon>
        <taxon>Hyphomonas</taxon>
    </lineage>
</organism>
<dbReference type="Proteomes" id="UP000027100">
    <property type="component" value="Unassembled WGS sequence"/>
</dbReference>
<dbReference type="PANTHER" id="PTHR30012:SF0">
    <property type="entry name" value="TYPE II SECRETION SYSTEM PROTEIN F-RELATED"/>
    <property type="match status" value="1"/>
</dbReference>
<comment type="subcellular location">
    <subcellularLocation>
        <location evidence="1">Cell membrane</location>
        <topology evidence="1">Multi-pass membrane protein</topology>
    </subcellularLocation>
</comment>
<evidence type="ECO:0000259" key="8">
    <source>
        <dbReference type="Pfam" id="PF00482"/>
    </source>
</evidence>
<keyword evidence="3" id="KW-1003">Cell membrane</keyword>
<dbReference type="EMBL" id="ARYM01000001">
    <property type="protein sequence ID" value="KDA00624.1"/>
    <property type="molecule type" value="Genomic_DNA"/>
</dbReference>
<dbReference type="InterPro" id="IPR003004">
    <property type="entry name" value="GspF/PilC"/>
</dbReference>
<proteinExistence type="inferred from homology"/>
<dbReference type="STRING" id="1280954.HPO_01305"/>
<sequence length="398" mass="43439">MPVYRFRALNPQGKAVDGRQAGATRDEAYERIRARGLHPVDLSEVRGRRRRRSSSRLDRKLLLRTVRQLATLLSAGVPLLEAVDNLRRSDAEGEVGSRFARLSQHLRQGERLSAGLREHFAELPDYVISLTALGEATGQLPRTLSDAADRMDADAALASELRSALSYPVVLASVGAFIILGMFIFVIPRFGSLVERSGADIPAMSRWVIDSGVWLSSNWLVFLVCAGGLFFLLRRVLAGNTERVRAAAARLPGFGAVMRRVDLENWSRTLGVALANGAQLMPALDLAARTVKSREFAAQLEGVRRDVRGGAHLDEAFETNVLGADAMLLDLMATGRKSGTLDRMLVLAADSYREEITAMTKRLTSIAEPVAILVVSLIVGTLVVSIVLAMTSLYDFDI</sequence>
<accession>A0A062VQQ7</accession>
<evidence type="ECO:0000256" key="5">
    <source>
        <dbReference type="ARBA" id="ARBA00022989"/>
    </source>
</evidence>
<dbReference type="GO" id="GO:0015628">
    <property type="term" value="P:protein secretion by the type II secretion system"/>
    <property type="evidence" value="ECO:0007669"/>
    <property type="project" value="TreeGrafter"/>
</dbReference>
<keyword evidence="4 7" id="KW-0812">Transmembrane</keyword>
<dbReference type="InterPro" id="IPR042094">
    <property type="entry name" value="T2SS_GspF_sf"/>
</dbReference>
<keyword evidence="6 7" id="KW-0472">Membrane</keyword>
<dbReference type="Pfam" id="PF00482">
    <property type="entry name" value="T2SSF"/>
    <property type="match status" value="2"/>
</dbReference>
<feature type="transmembrane region" description="Helical" evidence="7">
    <location>
        <begin position="370"/>
        <end position="394"/>
    </location>
</feature>
<evidence type="ECO:0000256" key="3">
    <source>
        <dbReference type="ARBA" id="ARBA00022475"/>
    </source>
</evidence>
<evidence type="ECO:0000313" key="9">
    <source>
        <dbReference type="EMBL" id="KDA00624.1"/>
    </source>
</evidence>
<dbReference type="AlphaFoldDB" id="A0A062VQQ7"/>
<dbReference type="GO" id="GO:0005886">
    <property type="term" value="C:plasma membrane"/>
    <property type="evidence" value="ECO:0007669"/>
    <property type="project" value="UniProtKB-SubCell"/>
</dbReference>
<dbReference type="Gene3D" id="1.20.81.30">
    <property type="entry name" value="Type II secretion system (T2SS), domain F"/>
    <property type="match status" value="2"/>
</dbReference>
<feature type="transmembrane region" description="Helical" evidence="7">
    <location>
        <begin position="169"/>
        <end position="191"/>
    </location>
</feature>
<evidence type="ECO:0000256" key="6">
    <source>
        <dbReference type="ARBA" id="ARBA00023136"/>
    </source>
</evidence>
<evidence type="ECO:0000256" key="2">
    <source>
        <dbReference type="ARBA" id="ARBA00005745"/>
    </source>
</evidence>
<gene>
    <name evidence="9" type="ORF">HPO_01305</name>
</gene>
<dbReference type="PATRIC" id="fig|1280954.3.peg.267"/>
<comment type="caution">
    <text evidence="9">The sequence shown here is derived from an EMBL/GenBank/DDBJ whole genome shotgun (WGS) entry which is preliminary data.</text>
</comment>
<comment type="similarity">
    <text evidence="2">Belongs to the GSP F family.</text>
</comment>
<reference evidence="9 10" key="1">
    <citation type="journal article" date="2014" name="Antonie Van Leeuwenhoek">
        <title>Hyphomonas beringensis sp. nov. and Hyphomonas chukchiensis sp. nov., isolated from surface seawater of the Bering Sea and Chukchi Sea.</title>
        <authorList>
            <person name="Li C."/>
            <person name="Lai Q."/>
            <person name="Li G."/>
            <person name="Dong C."/>
            <person name="Wang J."/>
            <person name="Liao Y."/>
            <person name="Shao Z."/>
        </authorList>
    </citation>
    <scope>NUCLEOTIDE SEQUENCE [LARGE SCALE GENOMIC DNA]</scope>
    <source>
        <strain evidence="9 10">PS728</strain>
    </source>
</reference>
<evidence type="ECO:0000313" key="10">
    <source>
        <dbReference type="Proteomes" id="UP000027100"/>
    </source>
</evidence>
<dbReference type="InterPro" id="IPR018076">
    <property type="entry name" value="T2SS_GspF_dom"/>
</dbReference>
<keyword evidence="5 7" id="KW-1133">Transmembrane helix</keyword>
<dbReference type="PANTHER" id="PTHR30012">
    <property type="entry name" value="GENERAL SECRETION PATHWAY PROTEIN"/>
    <property type="match status" value="1"/>
</dbReference>
<feature type="domain" description="Type II secretion system protein GspF" evidence="8">
    <location>
        <begin position="66"/>
        <end position="188"/>
    </location>
</feature>